<evidence type="ECO:0000313" key="2">
    <source>
        <dbReference type="Proteomes" id="UP000830401"/>
    </source>
</evidence>
<dbReference type="RefSeq" id="WP_245119561.1">
    <property type="nucleotide sequence ID" value="NZ_CP095061.1"/>
</dbReference>
<sequence>MELEWRGRAQGDELRTGTSKGIQFAQHQIRTWIANMTNMLVISPEDQAWLKAKWLPQLRLLGIEFLAIVISTDALSRLSVHNSMCESEQDGQAPFETVYFTSVQDARNWVRQAYSLPWVARRH</sequence>
<dbReference type="Proteomes" id="UP000830401">
    <property type="component" value="Chromosome"/>
</dbReference>
<dbReference type="EMBL" id="CP095061">
    <property type="protein sequence ID" value="UOQ65555.1"/>
    <property type="molecule type" value="Genomic_DNA"/>
</dbReference>
<evidence type="ECO:0008006" key="3">
    <source>
        <dbReference type="Google" id="ProtNLM"/>
    </source>
</evidence>
<name>A0ABY4G445_9BACT</name>
<evidence type="ECO:0000313" key="1">
    <source>
        <dbReference type="EMBL" id="UOQ65555.1"/>
    </source>
</evidence>
<keyword evidence="2" id="KW-1185">Reference proteome</keyword>
<organism evidence="1 2">
    <name type="scientific">Hymenobacter volaticus</name>
    <dbReference type="NCBI Taxonomy" id="2932254"/>
    <lineage>
        <taxon>Bacteria</taxon>
        <taxon>Pseudomonadati</taxon>
        <taxon>Bacteroidota</taxon>
        <taxon>Cytophagia</taxon>
        <taxon>Cytophagales</taxon>
        <taxon>Hymenobacteraceae</taxon>
        <taxon>Hymenobacter</taxon>
    </lineage>
</organism>
<accession>A0ABY4G445</accession>
<reference evidence="1" key="1">
    <citation type="submission" date="2022-04" db="EMBL/GenBank/DDBJ databases">
        <title>Hymenobacter sp. isolated from the air.</title>
        <authorList>
            <person name="Won M."/>
            <person name="Lee C.-M."/>
            <person name="Woen H.-Y."/>
            <person name="Kwon S.-W."/>
        </authorList>
    </citation>
    <scope>NUCLEOTIDE SEQUENCE</scope>
    <source>
        <strain evidence="1">5420S-77</strain>
    </source>
</reference>
<proteinExistence type="predicted"/>
<protein>
    <recommendedName>
        <fullName evidence="3">STAS/SEC14 domain-containing protein</fullName>
    </recommendedName>
</protein>
<gene>
    <name evidence="1" type="ORF">MUN86_18735</name>
</gene>